<dbReference type="Pfam" id="PF21883">
    <property type="entry name" value="WLS_GOLD"/>
    <property type="match status" value="1"/>
</dbReference>
<dbReference type="Proteomes" id="UP000267096">
    <property type="component" value="Unassembled WGS sequence"/>
</dbReference>
<evidence type="ECO:0000313" key="4">
    <source>
        <dbReference type="Proteomes" id="UP000267096"/>
    </source>
</evidence>
<name>A0A3P6PLR8_ANISI</name>
<dbReference type="EMBL" id="UYRR01024302">
    <property type="protein sequence ID" value="VDK33677.1"/>
    <property type="molecule type" value="Genomic_DNA"/>
</dbReference>
<dbReference type="OrthoDB" id="5840548at2759"/>
<reference evidence="3 4" key="1">
    <citation type="submission" date="2018-11" db="EMBL/GenBank/DDBJ databases">
        <authorList>
            <consortium name="Pathogen Informatics"/>
        </authorList>
    </citation>
    <scope>NUCLEOTIDE SEQUENCE [LARGE SCALE GENOMIC DNA]</scope>
</reference>
<dbReference type="GO" id="GO:0017147">
    <property type="term" value="F:Wnt-protein binding"/>
    <property type="evidence" value="ECO:0007669"/>
    <property type="project" value="InterPro"/>
</dbReference>
<feature type="transmembrane region" description="Helical" evidence="1">
    <location>
        <begin position="58"/>
        <end position="79"/>
    </location>
</feature>
<feature type="domain" description="Wntless GOLD" evidence="2">
    <location>
        <begin position="3"/>
        <end position="57"/>
    </location>
</feature>
<keyword evidence="1" id="KW-0472">Membrane</keyword>
<dbReference type="GO" id="GO:0061355">
    <property type="term" value="P:Wnt protein secretion"/>
    <property type="evidence" value="ECO:0007669"/>
    <property type="project" value="TreeGrafter"/>
</dbReference>
<gene>
    <name evidence="3" type="ORF">ASIM_LOCUS8688</name>
</gene>
<accession>A0A3P6PLR8</accession>
<keyword evidence="1" id="KW-0812">Transmembrane</keyword>
<dbReference type="AlphaFoldDB" id="A0A3P6PLR8"/>
<dbReference type="PANTHER" id="PTHR13449">
    <property type="entry name" value="INTEGRAL MEMBRANE PROTEIN GPR177"/>
    <property type="match status" value="1"/>
</dbReference>
<evidence type="ECO:0000256" key="1">
    <source>
        <dbReference type="SAM" id="Phobius"/>
    </source>
</evidence>
<dbReference type="InterPro" id="IPR009551">
    <property type="entry name" value="Wntless"/>
</dbReference>
<dbReference type="GO" id="GO:0012505">
    <property type="term" value="C:endomembrane system"/>
    <property type="evidence" value="ECO:0007669"/>
    <property type="project" value="TreeGrafter"/>
</dbReference>
<sequence>MEQFEPKYSDMRDIVFIAQMPHQRDGVSLEYSRWFQFLLGLLEVSIEYSEHFELGKSWAIFGLFGGVLGSFWAISVTYWTHLPSFMVEDALIQLEIRLAYRTHADDPNTWHELITTNATRTLQCT</sequence>
<evidence type="ECO:0000259" key="2">
    <source>
        <dbReference type="Pfam" id="PF21883"/>
    </source>
</evidence>
<proteinExistence type="predicted"/>
<keyword evidence="4" id="KW-1185">Reference proteome</keyword>
<evidence type="ECO:0000313" key="3">
    <source>
        <dbReference type="EMBL" id="VDK33677.1"/>
    </source>
</evidence>
<dbReference type="GO" id="GO:0006886">
    <property type="term" value="P:intracellular protein transport"/>
    <property type="evidence" value="ECO:0007669"/>
    <property type="project" value="TreeGrafter"/>
</dbReference>
<keyword evidence="1" id="KW-1133">Transmembrane helix</keyword>
<organism evidence="3 4">
    <name type="scientific">Anisakis simplex</name>
    <name type="common">Herring worm</name>
    <dbReference type="NCBI Taxonomy" id="6269"/>
    <lineage>
        <taxon>Eukaryota</taxon>
        <taxon>Metazoa</taxon>
        <taxon>Ecdysozoa</taxon>
        <taxon>Nematoda</taxon>
        <taxon>Chromadorea</taxon>
        <taxon>Rhabditida</taxon>
        <taxon>Spirurina</taxon>
        <taxon>Ascaridomorpha</taxon>
        <taxon>Ascaridoidea</taxon>
        <taxon>Anisakidae</taxon>
        <taxon>Anisakis</taxon>
        <taxon>Anisakis simplex complex</taxon>
    </lineage>
</organism>
<dbReference type="InterPro" id="IPR053936">
    <property type="entry name" value="WLS_GOLD"/>
</dbReference>
<dbReference type="PANTHER" id="PTHR13449:SF2">
    <property type="entry name" value="PROTEIN WNTLESS HOMOLOG"/>
    <property type="match status" value="1"/>
</dbReference>
<dbReference type="GO" id="GO:0031090">
    <property type="term" value="C:organelle membrane"/>
    <property type="evidence" value="ECO:0007669"/>
    <property type="project" value="TreeGrafter"/>
</dbReference>
<feature type="non-terminal residue" evidence="3">
    <location>
        <position position="125"/>
    </location>
</feature>
<dbReference type="GO" id="GO:0016055">
    <property type="term" value="P:Wnt signaling pathway"/>
    <property type="evidence" value="ECO:0007669"/>
    <property type="project" value="InterPro"/>
</dbReference>
<protein>
    <recommendedName>
        <fullName evidence="2">Wntless GOLD domain-containing protein</fullName>
    </recommendedName>
</protein>